<feature type="domain" description="Yip1" evidence="6">
    <location>
        <begin position="47"/>
        <end position="226"/>
    </location>
</feature>
<protein>
    <recommendedName>
        <fullName evidence="6">Yip1 domain-containing protein</fullName>
    </recommendedName>
</protein>
<dbReference type="InterPro" id="IPR006977">
    <property type="entry name" value="Yip1_dom"/>
</dbReference>
<feature type="transmembrane region" description="Helical" evidence="5">
    <location>
        <begin position="219"/>
        <end position="240"/>
    </location>
</feature>
<keyword evidence="2 5" id="KW-0812">Transmembrane</keyword>
<evidence type="ECO:0000259" key="6">
    <source>
        <dbReference type="Pfam" id="PF04893"/>
    </source>
</evidence>
<evidence type="ECO:0000256" key="3">
    <source>
        <dbReference type="ARBA" id="ARBA00022989"/>
    </source>
</evidence>
<evidence type="ECO:0000256" key="4">
    <source>
        <dbReference type="ARBA" id="ARBA00023136"/>
    </source>
</evidence>
<accession>A0A833GX96</accession>
<evidence type="ECO:0000256" key="2">
    <source>
        <dbReference type="ARBA" id="ARBA00022692"/>
    </source>
</evidence>
<keyword evidence="3 5" id="KW-1133">Transmembrane helix</keyword>
<feature type="transmembrane region" description="Helical" evidence="5">
    <location>
        <begin position="108"/>
        <end position="129"/>
    </location>
</feature>
<dbReference type="Proteomes" id="UP000460298">
    <property type="component" value="Unassembled WGS sequence"/>
</dbReference>
<feature type="transmembrane region" description="Helical" evidence="5">
    <location>
        <begin position="57"/>
        <end position="78"/>
    </location>
</feature>
<name>A0A833GX96_9LEPT</name>
<keyword evidence="4 5" id="KW-0472">Membrane</keyword>
<dbReference type="Pfam" id="PF04893">
    <property type="entry name" value="Yip1"/>
    <property type="match status" value="1"/>
</dbReference>
<evidence type="ECO:0000256" key="5">
    <source>
        <dbReference type="SAM" id="Phobius"/>
    </source>
</evidence>
<proteinExistence type="predicted"/>
<sequence length="245" mass="26885">MIDQIEETPQAKFTPAALMALAESKTRILQLLRSPSTFFSESRNGERTFIQAIKDSMLLWMTITVVLFFVTVLNLNTIKTSNLAFSSLTGTPPHANAYLPWSQLGFPLFWSVVPLAVGAIRHLFLVVLGERDRSLHKTLAIALYAALPFSLATGLSSILAAAIPCLPRPNSGLFSCPSLLIGSLLIIAGGCADTYVWIKGLKTFYRQNTGRAILTYISPLILFMLSSFAVYMITTILFAFTRSQG</sequence>
<organism evidence="7 8">
    <name type="scientific">Leptonema illini</name>
    <dbReference type="NCBI Taxonomy" id="183"/>
    <lineage>
        <taxon>Bacteria</taxon>
        <taxon>Pseudomonadati</taxon>
        <taxon>Spirochaetota</taxon>
        <taxon>Spirochaetia</taxon>
        <taxon>Leptospirales</taxon>
        <taxon>Leptospiraceae</taxon>
        <taxon>Leptonema</taxon>
    </lineage>
</organism>
<comment type="subcellular location">
    <subcellularLocation>
        <location evidence="1">Membrane</location>
        <topology evidence="1">Multi-pass membrane protein</topology>
    </subcellularLocation>
</comment>
<dbReference type="AlphaFoldDB" id="A0A833GX96"/>
<evidence type="ECO:0000256" key="1">
    <source>
        <dbReference type="ARBA" id="ARBA00004141"/>
    </source>
</evidence>
<dbReference type="EMBL" id="WBUI01000038">
    <property type="protein sequence ID" value="KAB2929042.1"/>
    <property type="molecule type" value="Genomic_DNA"/>
</dbReference>
<dbReference type="GO" id="GO:0016020">
    <property type="term" value="C:membrane"/>
    <property type="evidence" value="ECO:0007669"/>
    <property type="project" value="UniProtKB-SubCell"/>
</dbReference>
<reference evidence="7 8" key="1">
    <citation type="submission" date="2019-10" db="EMBL/GenBank/DDBJ databases">
        <title>Extracellular Electron Transfer in a Candidatus Methanoperedens spp. Enrichment Culture.</title>
        <authorList>
            <person name="Berger S."/>
            <person name="Rangel Shaw D."/>
            <person name="Berben T."/>
            <person name="In 'T Zandt M."/>
            <person name="Frank J."/>
            <person name="Reimann J."/>
            <person name="Jetten M.S.M."/>
            <person name="Welte C.U."/>
        </authorList>
    </citation>
    <scope>NUCLEOTIDE SEQUENCE [LARGE SCALE GENOMIC DNA]</scope>
    <source>
        <strain evidence="7">SB12</strain>
    </source>
</reference>
<gene>
    <name evidence="7" type="ORF">F9K24_20990</name>
</gene>
<evidence type="ECO:0000313" key="7">
    <source>
        <dbReference type="EMBL" id="KAB2929042.1"/>
    </source>
</evidence>
<comment type="caution">
    <text evidence="7">The sequence shown here is derived from an EMBL/GenBank/DDBJ whole genome shotgun (WGS) entry which is preliminary data.</text>
</comment>
<feature type="transmembrane region" description="Helical" evidence="5">
    <location>
        <begin position="178"/>
        <end position="198"/>
    </location>
</feature>
<evidence type="ECO:0000313" key="8">
    <source>
        <dbReference type="Proteomes" id="UP000460298"/>
    </source>
</evidence>
<feature type="transmembrane region" description="Helical" evidence="5">
    <location>
        <begin position="141"/>
        <end position="163"/>
    </location>
</feature>